<organism evidence="1 2">
    <name type="scientific">Macrostomum lignano</name>
    <dbReference type="NCBI Taxonomy" id="282301"/>
    <lineage>
        <taxon>Eukaryota</taxon>
        <taxon>Metazoa</taxon>
        <taxon>Spiralia</taxon>
        <taxon>Lophotrochozoa</taxon>
        <taxon>Platyhelminthes</taxon>
        <taxon>Rhabditophora</taxon>
        <taxon>Macrostomorpha</taxon>
        <taxon>Macrostomida</taxon>
        <taxon>Macrostomidae</taxon>
        <taxon>Macrostomum</taxon>
    </lineage>
</organism>
<reference evidence="2" key="1">
    <citation type="submission" date="2016-11" db="UniProtKB">
        <authorList>
            <consortium name="WormBaseParasite"/>
        </authorList>
    </citation>
    <scope>IDENTIFICATION</scope>
</reference>
<sequence>MLFHWHQIPLALRLHLLRLLSQAPS</sequence>
<dbReference type="AlphaFoldDB" id="A0A1I8J907"/>
<evidence type="ECO:0000313" key="1">
    <source>
        <dbReference type="Proteomes" id="UP000095280"/>
    </source>
</evidence>
<proteinExistence type="predicted"/>
<name>A0A1I8J907_9PLAT</name>
<evidence type="ECO:0000313" key="2">
    <source>
        <dbReference type="WBParaSite" id="maker-uti_cns_0046248-snap-gene-0.41-mRNA-1"/>
    </source>
</evidence>
<dbReference type="WBParaSite" id="maker-uti_cns_0046248-snap-gene-0.41-mRNA-1">
    <property type="protein sequence ID" value="maker-uti_cns_0046248-snap-gene-0.41-mRNA-1"/>
    <property type="gene ID" value="maker-uti_cns_0046248-snap-gene-0.41"/>
</dbReference>
<keyword evidence="1" id="KW-1185">Reference proteome</keyword>
<dbReference type="Proteomes" id="UP000095280">
    <property type="component" value="Unplaced"/>
</dbReference>
<protein>
    <submittedName>
        <fullName evidence="2">Precore/core protein</fullName>
    </submittedName>
</protein>
<accession>A0A1I8J907</accession>